<dbReference type="OrthoDB" id="9811198at2"/>
<evidence type="ECO:0000259" key="8">
    <source>
        <dbReference type="Pfam" id="PF02308"/>
    </source>
</evidence>
<dbReference type="GO" id="GO:0005886">
    <property type="term" value="C:plasma membrane"/>
    <property type="evidence" value="ECO:0007669"/>
    <property type="project" value="UniProtKB-SubCell"/>
</dbReference>
<dbReference type="InterPro" id="IPR049177">
    <property type="entry name" value="MgtC_SapB_SrpB_YhiD_N"/>
</dbReference>
<evidence type="ECO:0000256" key="1">
    <source>
        <dbReference type="ARBA" id="ARBA00004651"/>
    </source>
</evidence>
<comment type="caution">
    <text evidence="9">The sequence shown here is derived from an EMBL/GenBank/DDBJ whole genome shotgun (WGS) entry which is preliminary data.</text>
</comment>
<evidence type="ECO:0000256" key="3">
    <source>
        <dbReference type="ARBA" id="ARBA00022475"/>
    </source>
</evidence>
<dbReference type="Pfam" id="PF02308">
    <property type="entry name" value="MgtC"/>
    <property type="match status" value="1"/>
</dbReference>
<feature type="transmembrane region" description="Helical" evidence="7">
    <location>
        <begin position="97"/>
        <end position="114"/>
    </location>
</feature>
<evidence type="ECO:0000256" key="6">
    <source>
        <dbReference type="ARBA" id="ARBA00023136"/>
    </source>
</evidence>
<dbReference type="RefSeq" id="WP_117392270.1">
    <property type="nucleotide sequence ID" value="NZ_QWDC01000002.1"/>
</dbReference>
<feature type="transmembrane region" description="Helical" evidence="7">
    <location>
        <begin position="30"/>
        <end position="51"/>
    </location>
</feature>
<reference evidence="9 10" key="1">
    <citation type="submission" date="2018-08" db="EMBL/GenBank/DDBJ databases">
        <title>Mucilaginibacter sp. MYSH2.</title>
        <authorList>
            <person name="Seo T."/>
        </authorList>
    </citation>
    <scope>NUCLEOTIDE SEQUENCE [LARGE SCALE GENOMIC DNA]</scope>
    <source>
        <strain evidence="9 10">MYSH2</strain>
    </source>
</reference>
<feature type="transmembrane region" description="Helical" evidence="7">
    <location>
        <begin position="71"/>
        <end position="90"/>
    </location>
</feature>
<evidence type="ECO:0000313" key="9">
    <source>
        <dbReference type="EMBL" id="RFZ92561.1"/>
    </source>
</evidence>
<dbReference type="AlphaFoldDB" id="A0A372NUH3"/>
<proteinExistence type="inferred from homology"/>
<evidence type="ECO:0000256" key="7">
    <source>
        <dbReference type="SAM" id="Phobius"/>
    </source>
</evidence>
<keyword evidence="3" id="KW-1003">Cell membrane</keyword>
<evidence type="ECO:0000256" key="5">
    <source>
        <dbReference type="ARBA" id="ARBA00022989"/>
    </source>
</evidence>
<comment type="subcellular location">
    <subcellularLocation>
        <location evidence="1">Cell membrane</location>
        <topology evidence="1">Multi-pass membrane protein</topology>
    </subcellularLocation>
</comment>
<dbReference type="InterPro" id="IPR003416">
    <property type="entry name" value="MgtC/SapB/SrpB/YhiD_fam"/>
</dbReference>
<dbReference type="Proteomes" id="UP000264217">
    <property type="component" value="Unassembled WGS sequence"/>
</dbReference>
<protein>
    <submittedName>
        <fullName evidence="9">MgtC/SapB family protein</fullName>
    </submittedName>
</protein>
<keyword evidence="4 7" id="KW-0812">Transmembrane</keyword>
<feature type="domain" description="MgtC/SapB/SrpB/YhiD N-terminal" evidence="8">
    <location>
        <begin position="11"/>
        <end position="141"/>
    </location>
</feature>
<dbReference type="PANTHER" id="PTHR33778:SF1">
    <property type="entry name" value="MAGNESIUM TRANSPORTER YHID-RELATED"/>
    <property type="match status" value="1"/>
</dbReference>
<evidence type="ECO:0000313" key="10">
    <source>
        <dbReference type="Proteomes" id="UP000264217"/>
    </source>
</evidence>
<comment type="similarity">
    <text evidence="2">Belongs to the MgtC/SapB family.</text>
</comment>
<sequence>MIALTDILIRLGLAALLGSIVGLERQRHDWAAGLRTHMLVCVGSALAMIVSMDGFGDVINKPGVGLDPSRVAAQVISGIGFLGAGTILFMKSEIVKGLTTAAGLWTVAAIGLAVGGGLYIPAAATTLIVFIILAAIKPIERKIFDRNKYTAINLEAGKSQVDIKTVQEILGKHLIGIKEVRITSPDNDTDRIRIAIQKTSSKDPESLAVLQDLQKLNGVNVVEFVTQ</sequence>
<gene>
    <name evidence="9" type="ORF">D0C36_14160</name>
</gene>
<name>A0A372NUH3_9SPHI</name>
<dbReference type="EMBL" id="QWDC01000002">
    <property type="protein sequence ID" value="RFZ92561.1"/>
    <property type="molecule type" value="Genomic_DNA"/>
</dbReference>
<organism evidence="9 10">
    <name type="scientific">Mucilaginibacter conchicola</name>
    <dbReference type="NCBI Taxonomy" id="2303333"/>
    <lineage>
        <taxon>Bacteria</taxon>
        <taxon>Pseudomonadati</taxon>
        <taxon>Bacteroidota</taxon>
        <taxon>Sphingobacteriia</taxon>
        <taxon>Sphingobacteriales</taxon>
        <taxon>Sphingobacteriaceae</taxon>
        <taxon>Mucilaginibacter</taxon>
    </lineage>
</organism>
<keyword evidence="5 7" id="KW-1133">Transmembrane helix</keyword>
<dbReference type="PANTHER" id="PTHR33778">
    <property type="entry name" value="PROTEIN MGTC"/>
    <property type="match status" value="1"/>
</dbReference>
<evidence type="ECO:0000256" key="2">
    <source>
        <dbReference type="ARBA" id="ARBA00009298"/>
    </source>
</evidence>
<dbReference type="PRINTS" id="PR01837">
    <property type="entry name" value="MGTCSAPBPROT"/>
</dbReference>
<evidence type="ECO:0000256" key="4">
    <source>
        <dbReference type="ARBA" id="ARBA00022692"/>
    </source>
</evidence>
<accession>A0A372NUH3</accession>
<keyword evidence="6 7" id="KW-0472">Membrane</keyword>
<keyword evidence="10" id="KW-1185">Reference proteome</keyword>